<evidence type="ECO:0000313" key="2">
    <source>
        <dbReference type="Proteomes" id="UP000828390"/>
    </source>
</evidence>
<name>A0A9D4JAW4_DREPO</name>
<organism evidence="1 2">
    <name type="scientific">Dreissena polymorpha</name>
    <name type="common">Zebra mussel</name>
    <name type="synonym">Mytilus polymorpha</name>
    <dbReference type="NCBI Taxonomy" id="45954"/>
    <lineage>
        <taxon>Eukaryota</taxon>
        <taxon>Metazoa</taxon>
        <taxon>Spiralia</taxon>
        <taxon>Lophotrochozoa</taxon>
        <taxon>Mollusca</taxon>
        <taxon>Bivalvia</taxon>
        <taxon>Autobranchia</taxon>
        <taxon>Heteroconchia</taxon>
        <taxon>Euheterodonta</taxon>
        <taxon>Imparidentia</taxon>
        <taxon>Neoheterodontei</taxon>
        <taxon>Myida</taxon>
        <taxon>Dreissenoidea</taxon>
        <taxon>Dreissenidae</taxon>
        <taxon>Dreissena</taxon>
    </lineage>
</organism>
<reference evidence="1" key="1">
    <citation type="journal article" date="2019" name="bioRxiv">
        <title>The Genome of the Zebra Mussel, Dreissena polymorpha: A Resource for Invasive Species Research.</title>
        <authorList>
            <person name="McCartney M.A."/>
            <person name="Auch B."/>
            <person name="Kono T."/>
            <person name="Mallez S."/>
            <person name="Zhang Y."/>
            <person name="Obille A."/>
            <person name="Becker A."/>
            <person name="Abrahante J.E."/>
            <person name="Garbe J."/>
            <person name="Badalamenti J.P."/>
            <person name="Herman A."/>
            <person name="Mangelson H."/>
            <person name="Liachko I."/>
            <person name="Sullivan S."/>
            <person name="Sone E.D."/>
            <person name="Koren S."/>
            <person name="Silverstein K.A.T."/>
            <person name="Beckman K.B."/>
            <person name="Gohl D.M."/>
        </authorList>
    </citation>
    <scope>NUCLEOTIDE SEQUENCE</scope>
    <source>
        <strain evidence="1">Duluth1</strain>
        <tissue evidence="1">Whole animal</tissue>
    </source>
</reference>
<proteinExistence type="predicted"/>
<evidence type="ECO:0000313" key="1">
    <source>
        <dbReference type="EMBL" id="KAH3801277.1"/>
    </source>
</evidence>
<protein>
    <submittedName>
        <fullName evidence="1">Uncharacterized protein</fullName>
    </submittedName>
</protein>
<dbReference type="EMBL" id="JAIWYP010000007">
    <property type="protein sequence ID" value="KAH3801277.1"/>
    <property type="molecule type" value="Genomic_DNA"/>
</dbReference>
<accession>A0A9D4JAW4</accession>
<reference evidence="1" key="2">
    <citation type="submission" date="2020-11" db="EMBL/GenBank/DDBJ databases">
        <authorList>
            <person name="McCartney M.A."/>
            <person name="Auch B."/>
            <person name="Kono T."/>
            <person name="Mallez S."/>
            <person name="Becker A."/>
            <person name="Gohl D.M."/>
            <person name="Silverstein K.A.T."/>
            <person name="Koren S."/>
            <person name="Bechman K.B."/>
            <person name="Herman A."/>
            <person name="Abrahante J.E."/>
            <person name="Garbe J."/>
        </authorList>
    </citation>
    <scope>NUCLEOTIDE SEQUENCE</scope>
    <source>
        <strain evidence="1">Duluth1</strain>
        <tissue evidence="1">Whole animal</tissue>
    </source>
</reference>
<sequence length="67" mass="7266">MPKNTALPKRSKVVGEVTSASSASLRRGTALQQCQLLFYFGNDTAEKPLRPTGLQADSTYLEKLAIP</sequence>
<dbReference type="AlphaFoldDB" id="A0A9D4JAW4"/>
<keyword evidence="2" id="KW-1185">Reference proteome</keyword>
<gene>
    <name evidence="1" type="ORF">DPMN_154925</name>
</gene>
<dbReference type="Proteomes" id="UP000828390">
    <property type="component" value="Unassembled WGS sequence"/>
</dbReference>
<comment type="caution">
    <text evidence="1">The sequence shown here is derived from an EMBL/GenBank/DDBJ whole genome shotgun (WGS) entry which is preliminary data.</text>
</comment>